<sequence>MKIGNVDVDGGEADLAIRYGHGMWQNVEVESFLDEALYPVASLGLAEKLKNALSAADILNYPLLHDSDVSGWRACRSPMRTCAKASSCG</sequence>
<gene>
    <name evidence="2" type="ORF">FAZ69_02025</name>
</gene>
<protein>
    <recommendedName>
        <fullName evidence="1">LysR substrate-binding domain-containing protein</fullName>
    </recommendedName>
</protein>
<dbReference type="InterPro" id="IPR005119">
    <property type="entry name" value="LysR_subst-bd"/>
</dbReference>
<dbReference type="Pfam" id="PF03466">
    <property type="entry name" value="LysR_substrate"/>
    <property type="match status" value="1"/>
</dbReference>
<comment type="caution">
    <text evidence="2">The sequence shown here is derived from an EMBL/GenBank/DDBJ whole genome shotgun (WGS) entry which is preliminary data.</text>
</comment>
<dbReference type="Gene3D" id="3.40.190.10">
    <property type="entry name" value="Periplasmic binding protein-like II"/>
    <property type="match status" value="2"/>
</dbReference>
<dbReference type="Proteomes" id="UP000305539">
    <property type="component" value="Unassembled WGS sequence"/>
</dbReference>
<evidence type="ECO:0000313" key="3">
    <source>
        <dbReference type="Proteomes" id="UP000305539"/>
    </source>
</evidence>
<evidence type="ECO:0000313" key="2">
    <source>
        <dbReference type="EMBL" id="TKC92477.1"/>
    </source>
</evidence>
<accession>A0A4U1IFL6</accession>
<reference evidence="2 3" key="1">
    <citation type="submission" date="2019-04" db="EMBL/GenBank/DDBJ databases">
        <title>Trinickia sp. 7GSK02, isolated from subtropical forest soil.</title>
        <authorList>
            <person name="Gao Z.-H."/>
            <person name="Qiu L.-H."/>
        </authorList>
    </citation>
    <scope>NUCLEOTIDE SEQUENCE [LARGE SCALE GENOMIC DNA]</scope>
    <source>
        <strain evidence="2 3">7GSK02</strain>
    </source>
</reference>
<name>A0A4U1IFL6_9BURK</name>
<dbReference type="SUPFAM" id="SSF53850">
    <property type="entry name" value="Periplasmic binding protein-like II"/>
    <property type="match status" value="1"/>
</dbReference>
<feature type="domain" description="LysR substrate-binding" evidence="1">
    <location>
        <begin position="8"/>
        <end position="73"/>
    </location>
</feature>
<proteinExistence type="predicted"/>
<dbReference type="OrthoDB" id="8937058at2"/>
<dbReference type="AlphaFoldDB" id="A0A4U1IFL6"/>
<organism evidence="2 3">
    <name type="scientific">Trinickia terrae</name>
    <dbReference type="NCBI Taxonomy" id="2571161"/>
    <lineage>
        <taxon>Bacteria</taxon>
        <taxon>Pseudomonadati</taxon>
        <taxon>Pseudomonadota</taxon>
        <taxon>Betaproteobacteria</taxon>
        <taxon>Burkholderiales</taxon>
        <taxon>Burkholderiaceae</taxon>
        <taxon>Trinickia</taxon>
    </lineage>
</organism>
<dbReference type="EMBL" id="SWJE01000001">
    <property type="protein sequence ID" value="TKC92477.1"/>
    <property type="molecule type" value="Genomic_DNA"/>
</dbReference>
<keyword evidence="3" id="KW-1185">Reference proteome</keyword>
<evidence type="ECO:0000259" key="1">
    <source>
        <dbReference type="Pfam" id="PF03466"/>
    </source>
</evidence>